<gene>
    <name evidence="2" type="ORF">QRX50_44365</name>
</gene>
<evidence type="ECO:0000313" key="2">
    <source>
        <dbReference type="EMBL" id="WIX78326.1"/>
    </source>
</evidence>
<reference evidence="2 3" key="1">
    <citation type="submission" date="2023-06" db="EMBL/GenBank/DDBJ databases">
        <authorList>
            <person name="Oyuntsetseg B."/>
            <person name="Kim S.B."/>
        </authorList>
    </citation>
    <scope>NUCLEOTIDE SEQUENCE [LARGE SCALE GENOMIC DNA]</scope>
    <source>
        <strain evidence="2 3">2-15</strain>
    </source>
</reference>
<accession>A0A9Y2MTZ5</accession>
<dbReference type="EMBL" id="CP127294">
    <property type="protein sequence ID" value="WIX78326.1"/>
    <property type="molecule type" value="Genomic_DNA"/>
</dbReference>
<evidence type="ECO:0000313" key="3">
    <source>
        <dbReference type="Proteomes" id="UP001236014"/>
    </source>
</evidence>
<dbReference type="Proteomes" id="UP001236014">
    <property type="component" value="Chromosome"/>
</dbReference>
<evidence type="ECO:0000256" key="1">
    <source>
        <dbReference type="SAM" id="MobiDB-lite"/>
    </source>
</evidence>
<name>A0A9Y2MTZ5_9PSEU</name>
<dbReference type="KEGG" id="acab:QRX50_44365"/>
<proteinExistence type="predicted"/>
<dbReference type="RefSeq" id="WP_285969047.1">
    <property type="nucleotide sequence ID" value="NZ_CP127294.1"/>
</dbReference>
<feature type="region of interest" description="Disordered" evidence="1">
    <location>
        <begin position="26"/>
        <end position="53"/>
    </location>
</feature>
<protein>
    <submittedName>
        <fullName evidence="2">Uncharacterized protein</fullName>
    </submittedName>
</protein>
<keyword evidence="3" id="KW-1185">Reference proteome</keyword>
<sequence>MRMSPSQAEFTARRRRVGTRVLRFGRPGRRRDVVPRSGAAPLALPEHGKTQEQ</sequence>
<dbReference type="AlphaFoldDB" id="A0A9Y2MTZ5"/>
<organism evidence="2 3">
    <name type="scientific">Amycolatopsis carbonis</name>
    <dbReference type="NCBI Taxonomy" id="715471"/>
    <lineage>
        <taxon>Bacteria</taxon>
        <taxon>Bacillati</taxon>
        <taxon>Actinomycetota</taxon>
        <taxon>Actinomycetes</taxon>
        <taxon>Pseudonocardiales</taxon>
        <taxon>Pseudonocardiaceae</taxon>
        <taxon>Amycolatopsis</taxon>
    </lineage>
</organism>